<evidence type="ECO:0000313" key="3">
    <source>
        <dbReference type="Proteomes" id="UP000823388"/>
    </source>
</evidence>
<protein>
    <submittedName>
        <fullName evidence="2">Uncharacterized protein</fullName>
    </submittedName>
</protein>
<feature type="region of interest" description="Disordered" evidence="1">
    <location>
        <begin position="148"/>
        <end position="180"/>
    </location>
</feature>
<accession>A0A8T0TYD4</accession>
<dbReference type="EMBL" id="CM029043">
    <property type="protein sequence ID" value="KAG2613684.1"/>
    <property type="molecule type" value="Genomic_DNA"/>
</dbReference>
<proteinExistence type="predicted"/>
<dbReference type="Proteomes" id="UP000823388">
    <property type="component" value="Chromosome 4K"/>
</dbReference>
<evidence type="ECO:0000313" key="2">
    <source>
        <dbReference type="EMBL" id="KAG2613684.1"/>
    </source>
</evidence>
<sequence>MAGTCLSCSYSCPIMSSCGSTCAFRVAASKIQGGVVVLCTAEACRVKCASFQGGHPGQSGSKLLPARIVVSKVPVPFAGTASWPLLPRSAERKASRPMSMVDRPHPGAEQNGSHPNPNPFPPLELEGEASFHWDSDFAAMASGIGIHPHVRFGSPSELTPWPDPPHAATDESPRLGQKEK</sequence>
<comment type="caution">
    <text evidence="2">The sequence shown here is derived from an EMBL/GenBank/DDBJ whole genome shotgun (WGS) entry which is preliminary data.</text>
</comment>
<organism evidence="2 3">
    <name type="scientific">Panicum virgatum</name>
    <name type="common">Blackwell switchgrass</name>
    <dbReference type="NCBI Taxonomy" id="38727"/>
    <lineage>
        <taxon>Eukaryota</taxon>
        <taxon>Viridiplantae</taxon>
        <taxon>Streptophyta</taxon>
        <taxon>Embryophyta</taxon>
        <taxon>Tracheophyta</taxon>
        <taxon>Spermatophyta</taxon>
        <taxon>Magnoliopsida</taxon>
        <taxon>Liliopsida</taxon>
        <taxon>Poales</taxon>
        <taxon>Poaceae</taxon>
        <taxon>PACMAD clade</taxon>
        <taxon>Panicoideae</taxon>
        <taxon>Panicodae</taxon>
        <taxon>Paniceae</taxon>
        <taxon>Panicinae</taxon>
        <taxon>Panicum</taxon>
        <taxon>Panicum sect. Hiantes</taxon>
    </lineage>
</organism>
<dbReference type="AlphaFoldDB" id="A0A8T0TYD4"/>
<feature type="compositionally biased region" description="Basic and acidic residues" evidence="1">
    <location>
        <begin position="168"/>
        <end position="180"/>
    </location>
</feature>
<evidence type="ECO:0000256" key="1">
    <source>
        <dbReference type="SAM" id="MobiDB-lite"/>
    </source>
</evidence>
<gene>
    <name evidence="2" type="ORF">PVAP13_4KG408201</name>
</gene>
<name>A0A8T0TYD4_PANVG</name>
<feature type="region of interest" description="Disordered" evidence="1">
    <location>
        <begin position="88"/>
        <end position="126"/>
    </location>
</feature>
<keyword evidence="3" id="KW-1185">Reference proteome</keyword>
<reference evidence="2" key="1">
    <citation type="submission" date="2020-05" db="EMBL/GenBank/DDBJ databases">
        <title>WGS assembly of Panicum virgatum.</title>
        <authorList>
            <person name="Lovell J.T."/>
            <person name="Jenkins J."/>
            <person name="Shu S."/>
            <person name="Juenger T.E."/>
            <person name="Schmutz J."/>
        </authorList>
    </citation>
    <scope>NUCLEOTIDE SEQUENCE</scope>
    <source>
        <strain evidence="2">AP13</strain>
    </source>
</reference>